<sequence>MSSSSSPISVARTPWNLQTYLQARYKSEFAVAFQCGYCGRYDTRMTQVHAGMYHPWCAAQVMLKLHEPLKTTSAPSISEVPLSSSPIEEE</sequence>
<name>A0A3G5AJ51_9VIRU</name>
<organism evidence="1">
    <name type="scientific">Sylvanvirus sp</name>
    <dbReference type="NCBI Taxonomy" id="2487774"/>
    <lineage>
        <taxon>Viruses</taxon>
    </lineage>
</organism>
<gene>
    <name evidence="1" type="ORF">Sylvanvirus37_2</name>
</gene>
<proteinExistence type="predicted"/>
<protein>
    <submittedName>
        <fullName evidence="1">Uncharacterized protein</fullName>
    </submittedName>
</protein>
<accession>A0A3G5AJ51</accession>
<dbReference type="EMBL" id="MK072543">
    <property type="protein sequence ID" value="AYV87217.1"/>
    <property type="molecule type" value="Genomic_DNA"/>
</dbReference>
<reference evidence="1" key="1">
    <citation type="submission" date="2018-10" db="EMBL/GenBank/DDBJ databases">
        <title>Hidden diversity of soil giant viruses.</title>
        <authorList>
            <person name="Schulz F."/>
            <person name="Alteio L."/>
            <person name="Goudeau D."/>
            <person name="Ryan E.M."/>
            <person name="Malmstrom R.R."/>
            <person name="Blanchard J."/>
            <person name="Woyke T."/>
        </authorList>
    </citation>
    <scope>NUCLEOTIDE SEQUENCE</scope>
    <source>
        <strain evidence="1">SYV1</strain>
    </source>
</reference>
<evidence type="ECO:0000313" key="1">
    <source>
        <dbReference type="EMBL" id="AYV87217.1"/>
    </source>
</evidence>